<organism evidence="1 2">
    <name type="scientific">Paramarasmius palmivorus</name>
    <dbReference type="NCBI Taxonomy" id="297713"/>
    <lineage>
        <taxon>Eukaryota</taxon>
        <taxon>Fungi</taxon>
        <taxon>Dikarya</taxon>
        <taxon>Basidiomycota</taxon>
        <taxon>Agaricomycotina</taxon>
        <taxon>Agaricomycetes</taxon>
        <taxon>Agaricomycetidae</taxon>
        <taxon>Agaricales</taxon>
        <taxon>Marasmiineae</taxon>
        <taxon>Marasmiaceae</taxon>
        <taxon>Paramarasmius</taxon>
    </lineage>
</organism>
<protein>
    <submittedName>
        <fullName evidence="1">Uncharacterized protein</fullName>
    </submittedName>
</protein>
<evidence type="ECO:0000313" key="1">
    <source>
        <dbReference type="EMBL" id="KAK7031106.1"/>
    </source>
</evidence>
<proteinExistence type="predicted"/>
<reference evidence="1 2" key="1">
    <citation type="submission" date="2024-01" db="EMBL/GenBank/DDBJ databases">
        <title>A draft genome for a cacao thread blight-causing isolate of Paramarasmius palmivorus.</title>
        <authorList>
            <person name="Baruah I.K."/>
            <person name="Bukari Y."/>
            <person name="Amoako-Attah I."/>
            <person name="Meinhardt L.W."/>
            <person name="Bailey B.A."/>
            <person name="Cohen S.P."/>
        </authorList>
    </citation>
    <scope>NUCLEOTIDE SEQUENCE [LARGE SCALE GENOMIC DNA]</scope>
    <source>
        <strain evidence="1 2">GH-12</strain>
    </source>
</reference>
<dbReference type="EMBL" id="JAYKXP010000071">
    <property type="protein sequence ID" value="KAK7031106.1"/>
    <property type="molecule type" value="Genomic_DNA"/>
</dbReference>
<dbReference type="AlphaFoldDB" id="A0AAW0BWH5"/>
<name>A0AAW0BWH5_9AGAR</name>
<dbReference type="Proteomes" id="UP001383192">
    <property type="component" value="Unassembled WGS sequence"/>
</dbReference>
<keyword evidence="2" id="KW-1185">Reference proteome</keyword>
<accession>A0AAW0BWH5</accession>
<sequence length="268" mass="29279">MQKLADKPTFDSTCNTLISRMIDTVPSDVHLTDTIIPIQNKLGLTRVSPSSSTPGSLALTTSIRMLNPPSATNRTVTLHYTTSSTSNQTISVASVGGGPLGTRGGPGFSHLSDVQGFVYVFNVDGISSISNFWFTVNEDGAERTIANSDEQGYVISQTDILFDSKRSTRRVDTTKGDEDDVELKLVVAVRPGAAEKLTLKWFNPFRYDFQPLSGEVELVKDDTIQPEGGYEFWSVELTDQSVATTVSVVNEQGKEWVSWVDTLREISG</sequence>
<gene>
    <name evidence="1" type="ORF">VNI00_013711</name>
</gene>
<evidence type="ECO:0000313" key="2">
    <source>
        <dbReference type="Proteomes" id="UP001383192"/>
    </source>
</evidence>
<comment type="caution">
    <text evidence="1">The sequence shown here is derived from an EMBL/GenBank/DDBJ whole genome shotgun (WGS) entry which is preliminary data.</text>
</comment>